<keyword evidence="3" id="KW-1185">Reference proteome</keyword>
<feature type="region of interest" description="Disordered" evidence="1">
    <location>
        <begin position="84"/>
        <end position="108"/>
    </location>
</feature>
<feature type="compositionally biased region" description="Low complexity" evidence="1">
    <location>
        <begin position="16"/>
        <end position="47"/>
    </location>
</feature>
<accession>A0ABW1F6X0</accession>
<evidence type="ECO:0000313" key="3">
    <source>
        <dbReference type="Proteomes" id="UP001596067"/>
    </source>
</evidence>
<name>A0ABW1F6X0_9ACTN</name>
<evidence type="ECO:0000256" key="1">
    <source>
        <dbReference type="SAM" id="MobiDB-lite"/>
    </source>
</evidence>
<feature type="region of interest" description="Disordered" evidence="1">
    <location>
        <begin position="1"/>
        <end position="60"/>
    </location>
</feature>
<reference evidence="3" key="1">
    <citation type="journal article" date="2019" name="Int. J. Syst. Evol. Microbiol.">
        <title>The Global Catalogue of Microorganisms (GCM) 10K type strain sequencing project: providing services to taxonomists for standard genome sequencing and annotation.</title>
        <authorList>
            <consortium name="The Broad Institute Genomics Platform"/>
            <consortium name="The Broad Institute Genome Sequencing Center for Infectious Disease"/>
            <person name="Wu L."/>
            <person name="Ma J."/>
        </authorList>
    </citation>
    <scope>NUCLEOTIDE SEQUENCE [LARGE SCALE GENOMIC DNA]</scope>
    <source>
        <strain evidence="3">CGMCC 4.1469</strain>
    </source>
</reference>
<feature type="compositionally biased region" description="Low complexity" evidence="1">
    <location>
        <begin position="84"/>
        <end position="99"/>
    </location>
</feature>
<sequence length="108" mass="10163">MASTCDARARASSPCADTDASNAAAAAAADADAAEADASAEAAAEASGDGGSPENCDGSGAVVSVVAGAVAIDGLVDELLHAASTPTAPNATANAATRTRAPHRRGSP</sequence>
<protein>
    <submittedName>
        <fullName evidence="2">Uncharacterized protein</fullName>
    </submittedName>
</protein>
<evidence type="ECO:0000313" key="2">
    <source>
        <dbReference type="EMBL" id="MFC5889013.1"/>
    </source>
</evidence>
<proteinExistence type="predicted"/>
<dbReference type="EMBL" id="JBHSOD010000049">
    <property type="protein sequence ID" value="MFC5889013.1"/>
    <property type="molecule type" value="Genomic_DNA"/>
</dbReference>
<dbReference type="Proteomes" id="UP001596067">
    <property type="component" value="Unassembled WGS sequence"/>
</dbReference>
<dbReference type="RefSeq" id="WP_313762220.1">
    <property type="nucleotide sequence ID" value="NZ_BAAAVH010000009.1"/>
</dbReference>
<comment type="caution">
    <text evidence="2">The sequence shown here is derived from an EMBL/GenBank/DDBJ whole genome shotgun (WGS) entry which is preliminary data.</text>
</comment>
<organism evidence="2 3">
    <name type="scientific">Kitasatospora aburaviensis</name>
    <dbReference type="NCBI Taxonomy" id="67265"/>
    <lineage>
        <taxon>Bacteria</taxon>
        <taxon>Bacillati</taxon>
        <taxon>Actinomycetota</taxon>
        <taxon>Actinomycetes</taxon>
        <taxon>Kitasatosporales</taxon>
        <taxon>Streptomycetaceae</taxon>
        <taxon>Kitasatospora</taxon>
    </lineage>
</organism>
<gene>
    <name evidence="2" type="ORF">ACFP0N_28995</name>
</gene>